<dbReference type="InterPro" id="IPR029058">
    <property type="entry name" value="AB_hydrolase_fold"/>
</dbReference>
<organism evidence="6 7">
    <name type="scientific">Cutaneotrichosporon cavernicola</name>
    <dbReference type="NCBI Taxonomy" id="279322"/>
    <lineage>
        <taxon>Eukaryota</taxon>
        <taxon>Fungi</taxon>
        <taxon>Dikarya</taxon>
        <taxon>Basidiomycota</taxon>
        <taxon>Agaricomycotina</taxon>
        <taxon>Tremellomycetes</taxon>
        <taxon>Trichosporonales</taxon>
        <taxon>Trichosporonaceae</taxon>
        <taxon>Cutaneotrichosporon</taxon>
    </lineage>
</organism>
<dbReference type="InterPro" id="IPR013658">
    <property type="entry name" value="SGL"/>
</dbReference>
<feature type="binding site" evidence="3">
    <location>
        <position position="458"/>
    </location>
    <ligand>
        <name>substrate</name>
    </ligand>
</feature>
<dbReference type="AlphaFoldDB" id="A0AA48L0Q8"/>
<evidence type="ECO:0000256" key="1">
    <source>
        <dbReference type="ARBA" id="ARBA00008853"/>
    </source>
</evidence>
<dbReference type="PRINTS" id="PR01790">
    <property type="entry name" value="SMP30FAMILY"/>
</dbReference>
<gene>
    <name evidence="6" type="ORF">CcaverHIS019_0105950</name>
</gene>
<evidence type="ECO:0000313" key="7">
    <source>
        <dbReference type="Proteomes" id="UP001233271"/>
    </source>
</evidence>
<sequence length="658" mass="72127">MTILHPLDPKLRPIADAQYAAFYDKHIANLPYPTEVPWDPTIRNRPTVPGGNDTLLPDCKSRDIDLTTCTIRIFYPPAHAAKSPLPAFIWYHGGGMVMGLLGADNAFCTRVATTSRCAVVAVGYRLAPEHPFPAGHNDAWDALKYVHDHADELGMDTKRLAIGGSSSGGNLAACMAQRAGQEGIPLQFVALGVPVCDNTLSVETSASWEKLENAPGLPALKMLWYRDQYLPDKANWSNPLNSPLLATDSVLRATAPDYYISTAGLDILHGEGDAYADRLAALGKNVVHRHYPGLPHAVQNMDGVLDAARRYNRDMCVYIAQQFGRHAADCELEAMYPEGPEVTVPREDRSAAQPWITMTPPMRLGEAPVYRASDKTLHFVDFEAEPPLRLVLQLDDVGDAVGEPVATELSDSVSVICFRKDKPGYICAYYQGVGFLSEDGTLQKLKEIIPEAQRQVLRMNDGGIDPAGRFWITEIDIEALALGTGKIPAGRKCLARLWRYDPDGSLHLMDEDFACGNGVAWSPDNKTMYVNDSPRGLTYAYNFDISSGKISNKRVLIDRSVLGGEPDGMVVDVEGNLWITVWGTYCLMKYASDGTHIADIRFGAKDMACPTFGGPNNDILYLASAYDLRPTRRDSDMGGHLFKYDAGVRGLPKSPFDG</sequence>
<feature type="binding site" evidence="3">
    <location>
        <position position="517"/>
    </location>
    <ligand>
        <name>a divalent metal cation</name>
        <dbReference type="ChEBI" id="CHEBI:60240"/>
    </ligand>
</feature>
<dbReference type="PANTHER" id="PTHR10907:SF47">
    <property type="entry name" value="REGUCALCIN"/>
    <property type="match status" value="1"/>
</dbReference>
<keyword evidence="7" id="KW-1185">Reference proteome</keyword>
<dbReference type="EMBL" id="AP028212">
    <property type="protein sequence ID" value="BEI87877.1"/>
    <property type="molecule type" value="Genomic_DNA"/>
</dbReference>
<feature type="binding site" evidence="3">
    <location>
        <position position="567"/>
    </location>
    <ligand>
        <name>a divalent metal cation</name>
        <dbReference type="ChEBI" id="CHEBI:60240"/>
    </ligand>
</feature>
<dbReference type="GO" id="GO:0005509">
    <property type="term" value="F:calcium ion binding"/>
    <property type="evidence" value="ECO:0007669"/>
    <property type="project" value="TreeGrafter"/>
</dbReference>
<keyword evidence="3" id="KW-0479">Metal-binding</keyword>
<feature type="domain" description="SMP-30/Gluconolactonase/LRE-like region" evidence="5">
    <location>
        <begin position="364"/>
        <end position="625"/>
    </location>
</feature>
<dbReference type="GO" id="GO:0004341">
    <property type="term" value="F:gluconolactonase activity"/>
    <property type="evidence" value="ECO:0007669"/>
    <property type="project" value="TreeGrafter"/>
</dbReference>
<dbReference type="InterPro" id="IPR011042">
    <property type="entry name" value="6-blade_b-propeller_TolB-like"/>
</dbReference>
<dbReference type="Proteomes" id="UP001233271">
    <property type="component" value="Chromosome 1"/>
</dbReference>
<evidence type="ECO:0000259" key="4">
    <source>
        <dbReference type="Pfam" id="PF07859"/>
    </source>
</evidence>
<name>A0AA48L0Q8_9TREE</name>
<dbReference type="Gene3D" id="2.120.10.30">
    <property type="entry name" value="TolB, C-terminal domain"/>
    <property type="match status" value="1"/>
</dbReference>
<evidence type="ECO:0008006" key="8">
    <source>
        <dbReference type="Google" id="ProtNLM"/>
    </source>
</evidence>
<feature type="domain" description="Alpha/beta hydrolase fold-3" evidence="4">
    <location>
        <begin position="89"/>
        <end position="299"/>
    </location>
</feature>
<keyword evidence="3" id="KW-0862">Zinc</keyword>
<dbReference type="RefSeq" id="XP_060453143.1">
    <property type="nucleotide sequence ID" value="XM_060602066.1"/>
</dbReference>
<feature type="binding site" evidence="3">
    <location>
        <position position="460"/>
    </location>
    <ligand>
        <name>substrate</name>
    </ligand>
</feature>
<comment type="similarity">
    <text evidence="1">Belongs to the SMP-30/CGR1 family.</text>
</comment>
<dbReference type="Pfam" id="PF07859">
    <property type="entry name" value="Abhydrolase_3"/>
    <property type="match status" value="1"/>
</dbReference>
<dbReference type="KEGG" id="ccac:CcaHIS019_0105950"/>
<feature type="active site" description="Proton donor/acceptor" evidence="2">
    <location>
        <position position="567"/>
    </location>
</feature>
<accession>A0AA48L0Q8</accession>
<reference evidence="6" key="1">
    <citation type="journal article" date="2023" name="BMC Genomics">
        <title>Chromosome-level genome assemblies of Cutaneotrichosporon spp. (Trichosporonales, Basidiomycota) reveal imbalanced evolution between nucleotide sequences and chromosome synteny.</title>
        <authorList>
            <person name="Kobayashi Y."/>
            <person name="Kayamori A."/>
            <person name="Aoki K."/>
            <person name="Shiwa Y."/>
            <person name="Matsutani M."/>
            <person name="Fujita N."/>
            <person name="Sugita T."/>
            <person name="Iwasaki W."/>
            <person name="Tanaka N."/>
            <person name="Takashima M."/>
        </authorList>
    </citation>
    <scope>NUCLEOTIDE SEQUENCE</scope>
    <source>
        <strain evidence="6">HIS019</strain>
    </source>
</reference>
<dbReference type="PANTHER" id="PTHR10907">
    <property type="entry name" value="REGUCALCIN"/>
    <property type="match status" value="1"/>
</dbReference>
<dbReference type="InterPro" id="IPR005511">
    <property type="entry name" value="SMP-30"/>
</dbReference>
<dbReference type="GO" id="GO:0019853">
    <property type="term" value="P:L-ascorbic acid biosynthetic process"/>
    <property type="evidence" value="ECO:0007669"/>
    <property type="project" value="TreeGrafter"/>
</dbReference>
<feature type="binding site" evidence="3">
    <location>
        <position position="478"/>
    </location>
    <ligand>
        <name>substrate</name>
    </ligand>
</feature>
<dbReference type="Pfam" id="PF08450">
    <property type="entry name" value="SGL"/>
    <property type="match status" value="1"/>
</dbReference>
<protein>
    <recommendedName>
        <fullName evidence="8">Gluconolactonase</fullName>
    </recommendedName>
</protein>
<dbReference type="SUPFAM" id="SSF53474">
    <property type="entry name" value="alpha/beta-Hydrolases"/>
    <property type="match status" value="1"/>
</dbReference>
<evidence type="ECO:0000256" key="3">
    <source>
        <dbReference type="PIRSR" id="PIRSR605511-2"/>
    </source>
</evidence>
<dbReference type="InterPro" id="IPR013094">
    <property type="entry name" value="AB_hydrolase_3"/>
</dbReference>
<proteinExistence type="inferred from homology"/>
<dbReference type="SUPFAM" id="SSF63829">
    <property type="entry name" value="Calcium-dependent phosphotriesterase"/>
    <property type="match status" value="1"/>
</dbReference>
<evidence type="ECO:0000256" key="2">
    <source>
        <dbReference type="PIRSR" id="PIRSR605511-1"/>
    </source>
</evidence>
<feature type="binding site" evidence="3">
    <location>
        <position position="366"/>
    </location>
    <ligand>
        <name>a divalent metal cation</name>
        <dbReference type="ChEBI" id="CHEBI:60240"/>
    </ligand>
</feature>
<evidence type="ECO:0000259" key="5">
    <source>
        <dbReference type="Pfam" id="PF08450"/>
    </source>
</evidence>
<dbReference type="Gene3D" id="3.40.50.1820">
    <property type="entry name" value="alpha/beta hydrolase"/>
    <property type="match status" value="1"/>
</dbReference>
<evidence type="ECO:0000313" key="6">
    <source>
        <dbReference type="EMBL" id="BEI87877.1"/>
    </source>
</evidence>
<dbReference type="GeneID" id="85491748"/>
<comment type="cofactor">
    <cofactor evidence="3">
        <name>Zn(2+)</name>
        <dbReference type="ChEBI" id="CHEBI:29105"/>
    </cofactor>
    <text evidence="3">Binds 1 divalent metal cation per subunit.</text>
</comment>